<dbReference type="RefSeq" id="WP_111251176.1">
    <property type="nucleotide sequence ID" value="NZ_QKWH01000007.1"/>
</dbReference>
<dbReference type="Pfam" id="PF03009">
    <property type="entry name" value="GDPD"/>
    <property type="match status" value="1"/>
</dbReference>
<evidence type="ECO:0000313" key="3">
    <source>
        <dbReference type="Proteomes" id="UP000248783"/>
    </source>
</evidence>
<proteinExistence type="predicted"/>
<organism evidence="2 3">
    <name type="scientific">Xylanimonas oleitrophica</name>
    <dbReference type="NCBI Taxonomy" id="2607479"/>
    <lineage>
        <taxon>Bacteria</taxon>
        <taxon>Bacillati</taxon>
        <taxon>Actinomycetota</taxon>
        <taxon>Actinomycetes</taxon>
        <taxon>Micrococcales</taxon>
        <taxon>Promicromonosporaceae</taxon>
        <taxon>Xylanimonas</taxon>
    </lineage>
</organism>
<dbReference type="SUPFAM" id="SSF51695">
    <property type="entry name" value="PLC-like phosphodiesterases"/>
    <property type="match status" value="1"/>
</dbReference>
<accession>A0A2W5WY71</accession>
<dbReference type="Gene3D" id="3.20.20.190">
    <property type="entry name" value="Phosphatidylinositol (PI) phosphodiesterase"/>
    <property type="match status" value="1"/>
</dbReference>
<dbReference type="GO" id="GO:0008081">
    <property type="term" value="F:phosphoric diester hydrolase activity"/>
    <property type="evidence" value="ECO:0007669"/>
    <property type="project" value="InterPro"/>
</dbReference>
<dbReference type="PANTHER" id="PTHR43805">
    <property type="entry name" value="GLYCEROPHOSPHORYL DIESTER PHOSPHODIESTERASE"/>
    <property type="match status" value="1"/>
</dbReference>
<dbReference type="PROSITE" id="PS51704">
    <property type="entry name" value="GP_PDE"/>
    <property type="match status" value="1"/>
</dbReference>
<dbReference type="EMBL" id="QKWH01000007">
    <property type="protein sequence ID" value="PZR52755.1"/>
    <property type="molecule type" value="Genomic_DNA"/>
</dbReference>
<reference evidence="2 3" key="1">
    <citation type="submission" date="2018-06" db="EMBL/GenBank/DDBJ databases">
        <title>Whole genome sequencing of a novel hydrocarbon degrading bacterial strain, PW21 isolated from oil contaminated produced water sample.</title>
        <authorList>
            <person name="Nagkirti P."/>
            <person name="Shaikh A."/>
            <person name="Gowdaman V."/>
            <person name="Engineer A.E."/>
            <person name="Dagar S."/>
            <person name="Dhakephalkar P.K."/>
        </authorList>
    </citation>
    <scope>NUCLEOTIDE SEQUENCE [LARGE SCALE GENOMIC DNA]</scope>
    <source>
        <strain evidence="2 3">PW21</strain>
    </source>
</reference>
<keyword evidence="3" id="KW-1185">Reference proteome</keyword>
<comment type="caution">
    <text evidence="2">The sequence shown here is derived from an EMBL/GenBank/DDBJ whole genome shotgun (WGS) entry which is preliminary data.</text>
</comment>
<dbReference type="InterPro" id="IPR030395">
    <property type="entry name" value="GP_PDE_dom"/>
</dbReference>
<feature type="domain" description="GP-PDE" evidence="1">
    <location>
        <begin position="17"/>
        <end position="263"/>
    </location>
</feature>
<evidence type="ECO:0000259" key="1">
    <source>
        <dbReference type="PROSITE" id="PS51704"/>
    </source>
</evidence>
<dbReference type="Proteomes" id="UP000248783">
    <property type="component" value="Unassembled WGS sequence"/>
</dbReference>
<dbReference type="InterPro" id="IPR017946">
    <property type="entry name" value="PLC-like_Pdiesterase_TIM-brl"/>
</dbReference>
<protein>
    <submittedName>
        <fullName evidence="2">Glycerophosphodiester phosphodiesterase</fullName>
    </submittedName>
</protein>
<evidence type="ECO:0000313" key="2">
    <source>
        <dbReference type="EMBL" id="PZR52755.1"/>
    </source>
</evidence>
<dbReference type="AlphaFoldDB" id="A0A2W5WY71"/>
<gene>
    <name evidence="2" type="ORF">DNL40_10290</name>
</gene>
<dbReference type="GO" id="GO:0006629">
    <property type="term" value="P:lipid metabolic process"/>
    <property type="evidence" value="ECO:0007669"/>
    <property type="project" value="InterPro"/>
</dbReference>
<name>A0A2W5WY71_9MICO</name>
<dbReference type="PANTHER" id="PTHR43805:SF1">
    <property type="entry name" value="GP-PDE DOMAIN-CONTAINING PROTEIN"/>
    <property type="match status" value="1"/>
</dbReference>
<sequence length="270" mass="28949">MTHPYFDTTLPDGRRGVAALAHRGFARPGGVDSGLENSLAAFQAAVDLGFRYVETDSHGTADGVAVALHDAALDRTTDARGLVAELPWDVVRRARIGGVEPVPALEDVLGTWPALRVNIDVKADSGIEPTARAIERTGAHDRVCVTSFSVARRRATLARLSVPVATSAGRTEVVGFLAGARLRTDPLARAALRHVDALQVPVAEQVGPLRLTVVDARTVAAAHRAGRHVHVWTVNDEAEMVRLVDLGVDGIVTDRADLLRQVLQQRSRWA</sequence>